<dbReference type="EMBL" id="JARKHS020028154">
    <property type="protein sequence ID" value="KAK8764626.1"/>
    <property type="molecule type" value="Genomic_DNA"/>
</dbReference>
<gene>
    <name evidence="1" type="ORF">V5799_032766</name>
</gene>
<dbReference type="Proteomes" id="UP001321473">
    <property type="component" value="Unassembled WGS sequence"/>
</dbReference>
<organism evidence="1 2">
    <name type="scientific">Amblyomma americanum</name>
    <name type="common">Lone star tick</name>
    <dbReference type="NCBI Taxonomy" id="6943"/>
    <lineage>
        <taxon>Eukaryota</taxon>
        <taxon>Metazoa</taxon>
        <taxon>Ecdysozoa</taxon>
        <taxon>Arthropoda</taxon>
        <taxon>Chelicerata</taxon>
        <taxon>Arachnida</taxon>
        <taxon>Acari</taxon>
        <taxon>Parasitiformes</taxon>
        <taxon>Ixodida</taxon>
        <taxon>Ixodoidea</taxon>
        <taxon>Ixodidae</taxon>
        <taxon>Amblyomminae</taxon>
        <taxon>Amblyomma</taxon>
    </lineage>
</organism>
<comment type="caution">
    <text evidence="1">The sequence shown here is derived from an EMBL/GenBank/DDBJ whole genome shotgun (WGS) entry which is preliminary data.</text>
</comment>
<sequence>MDREFRKDLFALQDMARQNSALVTRAAQFVIGERRDRYAAEALERVRGHVALPGRVAELASCSPFDIISSEDNGGTHIHVFQPSTHGSLGDGN</sequence>
<accession>A0AAQ4DQ86</accession>
<proteinExistence type="predicted"/>
<name>A0AAQ4DQ86_AMBAM</name>
<protein>
    <submittedName>
        <fullName evidence="1">Uncharacterized protein</fullName>
    </submittedName>
</protein>
<dbReference type="AlphaFoldDB" id="A0AAQ4DQ86"/>
<evidence type="ECO:0000313" key="1">
    <source>
        <dbReference type="EMBL" id="KAK8764626.1"/>
    </source>
</evidence>
<keyword evidence="2" id="KW-1185">Reference proteome</keyword>
<reference evidence="1 2" key="1">
    <citation type="journal article" date="2023" name="Arcadia Sci">
        <title>De novo assembly of a long-read Amblyomma americanum tick genome.</title>
        <authorList>
            <person name="Chou S."/>
            <person name="Poskanzer K.E."/>
            <person name="Rollins M."/>
            <person name="Thuy-Boun P.S."/>
        </authorList>
    </citation>
    <scope>NUCLEOTIDE SEQUENCE [LARGE SCALE GENOMIC DNA]</scope>
    <source>
        <strain evidence="1">F_SG_1</strain>
        <tissue evidence="1">Salivary glands</tissue>
    </source>
</reference>
<evidence type="ECO:0000313" key="2">
    <source>
        <dbReference type="Proteomes" id="UP001321473"/>
    </source>
</evidence>